<comment type="caution">
    <text evidence="2">The sequence shown here is derived from an EMBL/GenBank/DDBJ whole genome shotgun (WGS) entry which is preliminary data.</text>
</comment>
<evidence type="ECO:0000313" key="2">
    <source>
        <dbReference type="EMBL" id="OGE51019.1"/>
    </source>
</evidence>
<feature type="transmembrane region" description="Helical" evidence="1">
    <location>
        <begin position="45"/>
        <end position="71"/>
    </location>
</feature>
<dbReference type="GeneID" id="34578563"/>
<evidence type="ECO:0000313" key="3">
    <source>
        <dbReference type="Proteomes" id="UP000177622"/>
    </source>
</evidence>
<name>A0A1F5LDL5_PENAI</name>
<organism evidence="2 3">
    <name type="scientific">Penicillium arizonense</name>
    <dbReference type="NCBI Taxonomy" id="1835702"/>
    <lineage>
        <taxon>Eukaryota</taxon>
        <taxon>Fungi</taxon>
        <taxon>Dikarya</taxon>
        <taxon>Ascomycota</taxon>
        <taxon>Pezizomycotina</taxon>
        <taxon>Eurotiomycetes</taxon>
        <taxon>Eurotiomycetidae</taxon>
        <taxon>Eurotiales</taxon>
        <taxon>Aspergillaceae</taxon>
        <taxon>Penicillium</taxon>
    </lineage>
</organism>
<keyword evidence="1" id="KW-0472">Membrane</keyword>
<keyword evidence="3" id="KW-1185">Reference proteome</keyword>
<gene>
    <name evidence="2" type="ORF">PENARI_c015G08017</name>
</gene>
<reference evidence="2 3" key="1">
    <citation type="journal article" date="2016" name="Sci. Rep.">
        <title>Penicillium arizonense, a new, genome sequenced fungal species, reveals a high chemical diversity in secreted metabolites.</title>
        <authorList>
            <person name="Grijseels S."/>
            <person name="Nielsen J.C."/>
            <person name="Randelovic M."/>
            <person name="Nielsen J."/>
            <person name="Nielsen K.F."/>
            <person name="Workman M."/>
            <person name="Frisvad J.C."/>
        </authorList>
    </citation>
    <scope>NUCLEOTIDE SEQUENCE [LARGE SCALE GENOMIC DNA]</scope>
    <source>
        <strain evidence="2 3">CBS 141311</strain>
    </source>
</reference>
<keyword evidence="1" id="KW-0812">Transmembrane</keyword>
<proteinExistence type="predicted"/>
<dbReference type="EMBL" id="LXJU01000015">
    <property type="protein sequence ID" value="OGE51019.1"/>
    <property type="molecule type" value="Genomic_DNA"/>
</dbReference>
<dbReference type="RefSeq" id="XP_022486464.1">
    <property type="nucleotide sequence ID" value="XM_022633829.1"/>
</dbReference>
<dbReference type="AlphaFoldDB" id="A0A1F5LDL5"/>
<accession>A0A1F5LDL5</accession>
<protein>
    <submittedName>
        <fullName evidence="2">Uncharacterized protein</fullName>
    </submittedName>
</protein>
<sequence>MNAWMHLHLSNVLSFSRDMYTLPHQDPSQFLSEALSFLKRDSKHWVVPSVFGTLLHDLEVFIWFIIGLFLISMLKLSKKTGLVHEFGNVAGC</sequence>
<dbReference type="Proteomes" id="UP000177622">
    <property type="component" value="Unassembled WGS sequence"/>
</dbReference>
<evidence type="ECO:0000256" key="1">
    <source>
        <dbReference type="SAM" id="Phobius"/>
    </source>
</evidence>
<keyword evidence="1" id="KW-1133">Transmembrane helix</keyword>